<protein>
    <submittedName>
        <fullName evidence="2">Uncharacterized protein</fullName>
    </submittedName>
</protein>
<reference evidence="2" key="1">
    <citation type="submission" date="2020-03" db="EMBL/GenBank/DDBJ databases">
        <title>Hybrid Assembly of Korean Phytophthora infestans isolates.</title>
        <authorList>
            <person name="Prokchorchik M."/>
            <person name="Lee Y."/>
            <person name="Seo J."/>
            <person name="Cho J.-H."/>
            <person name="Park Y.-E."/>
            <person name="Jang D.-C."/>
            <person name="Im J.-S."/>
            <person name="Choi J.-G."/>
            <person name="Park H.-J."/>
            <person name="Lee G.-B."/>
            <person name="Lee Y.-G."/>
            <person name="Hong S.-Y."/>
            <person name="Cho K."/>
            <person name="Sohn K.H."/>
        </authorList>
    </citation>
    <scope>NUCLEOTIDE SEQUENCE</scope>
    <source>
        <strain evidence="2">KR_2_A2</strain>
    </source>
</reference>
<feature type="region of interest" description="Disordered" evidence="1">
    <location>
        <begin position="270"/>
        <end position="295"/>
    </location>
</feature>
<accession>A0A8S9U736</accession>
<dbReference type="AlphaFoldDB" id="A0A8S9U736"/>
<dbReference type="EMBL" id="JAACNO010001968">
    <property type="protein sequence ID" value="KAF4136340.1"/>
    <property type="molecule type" value="Genomic_DNA"/>
</dbReference>
<evidence type="ECO:0000256" key="1">
    <source>
        <dbReference type="SAM" id="MobiDB-lite"/>
    </source>
</evidence>
<name>A0A8S9U736_PHYIN</name>
<sequence length="513" mass="56467">MPRSQDSARQCGALPARDMTQDGNMYVPPVRAARLVHRAAVTAPPSSAELPPYYTQYEEDHSEDEDASEQASPSSPAQDLTPERMPKRNRRPSRRVVEAHQASMAAITSTTSTGQAPKAKRKRVSRPVTSKDNAEDVPSDGQTRKTKKPKSSAASTKPKPVKSSKAKQANTQNEADGVQEVKSMHWTIQLTALAIEARFKNPRILAKFAKKTSDTKTIRAIWEDTINVFQERALQEHAWGDDGPRGVSVKQFKNKLNNIRSGYKKKRTRLLGTGNRVQENSSDEEGDSESPQRKYPEMPVDFFVSYSDESDSSNSDISVSHAKLVCDPLKVQAKYRAELGVELAALWPLLCDAFSRRVGSTGEAITESGLAANVTVANTQSEGDENKETSDSEDSDTPSEARAKAKEKAKAKKRRDNQQKYSTGVKRPIDTVSDTLRSGFETIERVLSVRHQPAPNNSEMTQLFSKLTASIETANATQQATAEALLQSISGLHQITKNLYTEMTNGGNRSSTE</sequence>
<organism evidence="2 3">
    <name type="scientific">Phytophthora infestans</name>
    <name type="common">Potato late blight agent</name>
    <name type="synonym">Botrytis infestans</name>
    <dbReference type="NCBI Taxonomy" id="4787"/>
    <lineage>
        <taxon>Eukaryota</taxon>
        <taxon>Sar</taxon>
        <taxon>Stramenopiles</taxon>
        <taxon>Oomycota</taxon>
        <taxon>Peronosporomycetes</taxon>
        <taxon>Peronosporales</taxon>
        <taxon>Peronosporaceae</taxon>
        <taxon>Phytophthora</taxon>
    </lineage>
</organism>
<feature type="region of interest" description="Disordered" evidence="1">
    <location>
        <begin position="1"/>
        <end position="25"/>
    </location>
</feature>
<dbReference type="Proteomes" id="UP000704712">
    <property type="component" value="Unassembled WGS sequence"/>
</dbReference>
<proteinExistence type="predicted"/>
<feature type="compositionally biased region" description="Low complexity" evidence="1">
    <location>
        <begin position="69"/>
        <end position="79"/>
    </location>
</feature>
<gene>
    <name evidence="2" type="ORF">GN958_ATG14512</name>
</gene>
<feature type="region of interest" description="Disordered" evidence="1">
    <location>
        <begin position="42"/>
        <end position="178"/>
    </location>
</feature>
<feature type="compositionally biased region" description="Basic and acidic residues" evidence="1">
    <location>
        <begin position="399"/>
        <end position="408"/>
    </location>
</feature>
<comment type="caution">
    <text evidence="2">The sequence shown here is derived from an EMBL/GenBank/DDBJ whole genome shotgun (WGS) entry which is preliminary data.</text>
</comment>
<evidence type="ECO:0000313" key="3">
    <source>
        <dbReference type="Proteomes" id="UP000704712"/>
    </source>
</evidence>
<evidence type="ECO:0000313" key="2">
    <source>
        <dbReference type="EMBL" id="KAF4136340.1"/>
    </source>
</evidence>
<feature type="compositionally biased region" description="Low complexity" evidence="1">
    <location>
        <begin position="102"/>
        <end position="113"/>
    </location>
</feature>
<feature type="region of interest" description="Disordered" evidence="1">
    <location>
        <begin position="373"/>
        <end position="427"/>
    </location>
</feature>